<keyword evidence="1" id="KW-0812">Transmembrane</keyword>
<dbReference type="Pfam" id="PF05006">
    <property type="entry name" value="PIF3"/>
    <property type="match status" value="1"/>
</dbReference>
<dbReference type="KEGG" id="vg:5184124"/>
<protein>
    <recommendedName>
        <fullName evidence="4">Pif-3</fullName>
    </recommendedName>
</protein>
<keyword evidence="3" id="KW-1185">Reference proteome</keyword>
<accession>A5IZM9</accession>
<evidence type="ECO:0000313" key="2">
    <source>
        <dbReference type="EMBL" id="ABQ51970.1"/>
    </source>
</evidence>
<dbReference type="InterPro" id="IPR007703">
    <property type="entry name" value="PIF3"/>
</dbReference>
<dbReference type="RefSeq" id="YP_001256978.1">
    <property type="nucleotide sequence ID" value="NC_009503.1"/>
</dbReference>
<keyword evidence="1" id="KW-0472">Membrane</keyword>
<sequence>MMGHSKLSMSLKVVRNSTASILALLIRMELWLIFWLIFIFIIAGLLFYTEYVPAQDRGRLHLQFERDNIYDCESVQIPCVTDVQCLDNCSKGLFMSCNDGFCGFNVSSVPPQVLEDCDVKRGMITVINALDTLVVQNLCLSLYRDVIDDQAQLRPYICENGNMHIDLEESMFSVDDCVCNNDSTRLTYVSGPYSRPIPVCIPNNLVQLYKRVYNV</sequence>
<reference evidence="2 3" key="1">
    <citation type="journal article" date="2008" name="J. Microbiol.">
        <title>Molecular and phylogenetic characterization of Spodoptera litura granulovirus.</title>
        <authorList>
            <person name="Wang Y."/>
            <person name="Choi J.Y."/>
            <person name="Roh J.Y."/>
            <person name="Woo S.D."/>
            <person name="Jin B.R."/>
            <person name="Je Y.H."/>
        </authorList>
    </citation>
    <scope>NUCLEOTIDE SEQUENCE [LARGE SCALE GENOMIC DNA]</scope>
    <source>
        <strain evidence="2">SlGV-K1</strain>
    </source>
</reference>
<dbReference type="GeneID" id="5184124"/>
<gene>
    <name evidence="2" type="primary">orf27</name>
    <name evidence="2" type="ORF">SlGVgp027</name>
</gene>
<organism evidence="2 3">
    <name type="scientific">Spodoptera litura granulovirus</name>
    <dbReference type="NCBI Taxonomy" id="359919"/>
    <lineage>
        <taxon>Viruses</taxon>
        <taxon>Viruses incertae sedis</taxon>
        <taxon>Naldaviricetes</taxon>
        <taxon>Lefavirales</taxon>
        <taxon>Baculoviridae</taxon>
        <taxon>Betabaculovirus</taxon>
        <taxon>Betabaculovirus spliturae</taxon>
    </lineage>
</organism>
<evidence type="ECO:0000256" key="1">
    <source>
        <dbReference type="SAM" id="Phobius"/>
    </source>
</evidence>
<dbReference type="OrthoDB" id="9997at10239"/>
<name>A5IZM9_9BBAC</name>
<dbReference type="EMBL" id="DQ288858">
    <property type="protein sequence ID" value="ABQ51970.1"/>
    <property type="molecule type" value="Genomic_DNA"/>
</dbReference>
<evidence type="ECO:0000313" key="3">
    <source>
        <dbReference type="Proteomes" id="UP000202782"/>
    </source>
</evidence>
<keyword evidence="1" id="KW-1133">Transmembrane helix</keyword>
<feature type="transmembrane region" description="Helical" evidence="1">
    <location>
        <begin position="21"/>
        <end position="48"/>
    </location>
</feature>
<evidence type="ECO:0008006" key="4">
    <source>
        <dbReference type="Google" id="ProtNLM"/>
    </source>
</evidence>
<dbReference type="Proteomes" id="UP000202782">
    <property type="component" value="Segment"/>
</dbReference>
<proteinExistence type="predicted"/>